<feature type="region of interest" description="Disordered" evidence="1">
    <location>
        <begin position="55"/>
        <end position="85"/>
    </location>
</feature>
<comment type="caution">
    <text evidence="2">The sequence shown here is derived from an EMBL/GenBank/DDBJ whole genome shotgun (WGS) entry which is preliminary data.</text>
</comment>
<reference evidence="2" key="1">
    <citation type="submission" date="2023-04" db="EMBL/GenBank/DDBJ databases">
        <title>Phytophthora lilii NBRC 32176.</title>
        <authorList>
            <person name="Ichikawa N."/>
            <person name="Sato H."/>
            <person name="Tonouchi N."/>
        </authorList>
    </citation>
    <scope>NUCLEOTIDE SEQUENCE</scope>
    <source>
        <strain evidence="2">NBRC 32176</strain>
    </source>
</reference>
<evidence type="ECO:0000256" key="1">
    <source>
        <dbReference type="SAM" id="MobiDB-lite"/>
    </source>
</evidence>
<accession>A0A9W6UA21</accession>
<keyword evidence="3" id="KW-1185">Reference proteome</keyword>
<sequence>MPEIGSVRAVGTWGGGTGDDCGDSRDARRAASRGRRETVAAEIARAAGWVCAAESGGKVPGERDAELDPRSLREDTGRGAGGHGDRWVCGAAVEEGEDESGRQEGGSLEKAGESYATNQAMIALSAFWDPLPVAGSSTIAKPGRRRKRTEISMASEEANTMPSISVATYKRICEKVGGLHANSQDASGKLRRTTDATQKIWTSVWEREFKKLAKTKSVTVIDIIRHCTEADTFTNIVIPPGIKERAVQLPGYSVVLEVVRSLFVDVPGMIAAFARFWWSAVATDCSMVLSEITVFRTRRSSAKHILRSYLAELLKLPSVRHGDMPSSMDTHLELVFFLYEMFSIVGGHKEDSYTRHWDALMPQGNYCMSVNESTRDGMNWCSFLEKCAISISGRTLTAIRYSNRFYLAFQKYCVVVMAGILVSGGEFITSGHTIQRRLINVESDRSVVRRVLTQMMTTFGEEWVSSLVARFLRAISWMKSNNQVNPKLRKTGQQQFDGVVHGTNATLRNSDPTPLYLVSLMRFCEAWDVYQSTHTKEPPSRANKWGVRAMIKLDMLPELLECYDKDSVISQESSEALVFAAEVLQNVTNCPSTLEKDLYRVIFSVKVRVDHARNSEQGPPADAGTPLISHSSDTLQRLLCAVKFADLDQTRQLVNQIKGNDGSLSELKQQLERWFSFVEVHGAAFAGKESRMELSLLATRLTRWFPNEFESLRVLFMTPLDSHLVFALKAFVKEAGKLSGPLEYKSFAEAASSLPSAVRVEMALHLYLSAAPFPDLETLTILLIKAIIKCRSPDAFGHLIKVIQKNARILLPEAAVGTLSSPLRGLEFSVSNPDQQDEAYSDMQINDYTRRAKSTIYQENALKLLAISASVFKEGVSWSAVLFDELSTVSWLPYFFEYILRTEFCDGGLRVGQLLTTLEELTQSRSDKTFKEAFWLAALLNTALVSSSRRTAGAYAELEGIIVHRLQKITRRILQLVLIVPSKATAEAGGNKNHTSQTTGILGYLSMSKSVRVVINDSEACWFDERLITEKAARVLEMSLSGAWVTGAEEAQAIVAEPAVQLLLPFSQWLAGALVYSQSFLEEPSATMNRWERTFTSYVTDLYLVLEFYDDVYNLLKEWLATWIRCNIIRGQDEMQLLALLPSQVALFRRLGLNRNCGSSLNKQDQHTTSFWKLIFAAINLTIDQYAPENTTEMEQATELVVSTLTTLELVELSASLDFARFSRVQEMDPFFTELDSFLSRSQLRACTTGQVCCLLQYPLELLVSSYACKMTTEAKTESPLFLLRVKKALQESFCLDCDTIDLTVDEPLPANDNGASPNAKYALDLTEMDGFFRYWADEMLLKYDYLDRQRCIAVLEVIQAALQGNVGTQ</sequence>
<protein>
    <submittedName>
        <fullName evidence="2">Unnamed protein product</fullName>
    </submittedName>
</protein>
<feature type="compositionally biased region" description="Basic and acidic residues" evidence="1">
    <location>
        <begin position="60"/>
        <end position="77"/>
    </location>
</feature>
<evidence type="ECO:0000313" key="3">
    <source>
        <dbReference type="Proteomes" id="UP001165083"/>
    </source>
</evidence>
<dbReference type="EMBL" id="BSXW01000691">
    <property type="protein sequence ID" value="GMF28023.1"/>
    <property type="molecule type" value="Genomic_DNA"/>
</dbReference>
<feature type="region of interest" description="Disordered" evidence="1">
    <location>
        <begin position="1"/>
        <end position="36"/>
    </location>
</feature>
<proteinExistence type="predicted"/>
<dbReference type="OrthoDB" id="109749at2759"/>
<organism evidence="2 3">
    <name type="scientific">Phytophthora lilii</name>
    <dbReference type="NCBI Taxonomy" id="2077276"/>
    <lineage>
        <taxon>Eukaryota</taxon>
        <taxon>Sar</taxon>
        <taxon>Stramenopiles</taxon>
        <taxon>Oomycota</taxon>
        <taxon>Peronosporomycetes</taxon>
        <taxon>Peronosporales</taxon>
        <taxon>Peronosporaceae</taxon>
        <taxon>Phytophthora</taxon>
    </lineage>
</organism>
<evidence type="ECO:0000313" key="2">
    <source>
        <dbReference type="EMBL" id="GMF28023.1"/>
    </source>
</evidence>
<gene>
    <name evidence="2" type="ORF">Plil01_001176300</name>
</gene>
<dbReference type="Proteomes" id="UP001165083">
    <property type="component" value="Unassembled WGS sequence"/>
</dbReference>
<feature type="compositionally biased region" description="Basic and acidic residues" evidence="1">
    <location>
        <begin position="22"/>
        <end position="36"/>
    </location>
</feature>
<name>A0A9W6UA21_9STRA</name>